<evidence type="ECO:0000259" key="10">
    <source>
        <dbReference type="Pfam" id="PF00999"/>
    </source>
</evidence>
<evidence type="ECO:0000256" key="6">
    <source>
        <dbReference type="ARBA" id="ARBA00022989"/>
    </source>
</evidence>
<feature type="domain" description="Cation/H+ exchanger transmembrane" evidence="10">
    <location>
        <begin position="17"/>
        <end position="380"/>
    </location>
</feature>
<feature type="transmembrane region" description="Helical" evidence="9">
    <location>
        <begin position="215"/>
        <end position="231"/>
    </location>
</feature>
<evidence type="ECO:0000256" key="3">
    <source>
        <dbReference type="ARBA" id="ARBA00022449"/>
    </source>
</evidence>
<feature type="transmembrane region" description="Helical" evidence="9">
    <location>
        <begin position="237"/>
        <end position="256"/>
    </location>
</feature>
<name>A0ABR6VUS8_9BACT</name>
<feature type="transmembrane region" description="Helical" evidence="9">
    <location>
        <begin position="6"/>
        <end position="26"/>
    </location>
</feature>
<feature type="transmembrane region" description="Helical" evidence="9">
    <location>
        <begin position="64"/>
        <end position="83"/>
    </location>
</feature>
<dbReference type="PANTHER" id="PTHR32507:SF0">
    <property type="entry name" value="NA(+)_H(+) ANTIPORTER 2-RELATED"/>
    <property type="match status" value="1"/>
</dbReference>
<evidence type="ECO:0000256" key="9">
    <source>
        <dbReference type="SAM" id="Phobius"/>
    </source>
</evidence>
<evidence type="ECO:0000256" key="8">
    <source>
        <dbReference type="ARBA" id="ARBA00023136"/>
    </source>
</evidence>
<sequence>MILDAYTFLIILSSLIILSYVFDVVAKRSKIPSVILLLFTGILLQVLATYFNVSLPGLRNILELFGIIGLILIVLEGALDLELSRDKLPLIRKTLLTATLTLLITAALIAWFINFWLDVPYQMAIVNAIPLAVISSAIAIPSVSNLSAEKKEFIVYEATFSDIIGIVAFNFAVQNEQVGVGSFVTLAVDLVSIFLISVVCCLILLFFVDKIKSHIKFFLIIAILILLYSIGKKLHLSSLLMVLCFGLMLNNAALFIKDRLGKFINLTSLQAEIIQLKQINGESAFVIRTFFFLLFGFSINLQELYQLDVWVMGFTIFSIILLVRFAYLQYIARVPLIPELFIAPRGLITILLFFSIPPQYDIAGMTESVLFFVVLLSSLLMMLGLMLTKNSVSNIPNY</sequence>
<evidence type="ECO:0000313" key="11">
    <source>
        <dbReference type="EMBL" id="MBC3540548.1"/>
    </source>
</evidence>
<keyword evidence="8 9" id="KW-0472">Membrane</keyword>
<evidence type="ECO:0000256" key="4">
    <source>
        <dbReference type="ARBA" id="ARBA00022475"/>
    </source>
</evidence>
<dbReference type="InterPro" id="IPR038770">
    <property type="entry name" value="Na+/solute_symporter_sf"/>
</dbReference>
<gene>
    <name evidence="11" type="ORF">H7U12_12720</name>
</gene>
<protein>
    <submittedName>
        <fullName evidence="11">Cation:proton antiporter</fullName>
    </submittedName>
</protein>
<evidence type="ECO:0000313" key="12">
    <source>
        <dbReference type="Proteomes" id="UP000659698"/>
    </source>
</evidence>
<dbReference type="InterPro" id="IPR006153">
    <property type="entry name" value="Cation/H_exchanger_TM"/>
</dbReference>
<comment type="subcellular location">
    <subcellularLocation>
        <location evidence="1">Cell membrane</location>
        <topology evidence="1">Multi-pass membrane protein</topology>
    </subcellularLocation>
</comment>
<dbReference type="Gene3D" id="1.20.1530.20">
    <property type="match status" value="1"/>
</dbReference>
<keyword evidence="12" id="KW-1185">Reference proteome</keyword>
<keyword evidence="2" id="KW-0813">Transport</keyword>
<keyword evidence="6 9" id="KW-1133">Transmembrane helix</keyword>
<dbReference type="EMBL" id="JACOAF010000030">
    <property type="protein sequence ID" value="MBC3540548.1"/>
    <property type="molecule type" value="Genomic_DNA"/>
</dbReference>
<feature type="transmembrane region" description="Helical" evidence="9">
    <location>
        <begin position="307"/>
        <end position="328"/>
    </location>
</feature>
<proteinExistence type="predicted"/>
<keyword evidence="7" id="KW-0406">Ion transport</keyword>
<evidence type="ECO:0000256" key="5">
    <source>
        <dbReference type="ARBA" id="ARBA00022692"/>
    </source>
</evidence>
<feature type="transmembrane region" description="Helical" evidence="9">
    <location>
        <begin position="184"/>
        <end position="208"/>
    </location>
</feature>
<feature type="transmembrane region" description="Helical" evidence="9">
    <location>
        <begin position="285"/>
        <end position="301"/>
    </location>
</feature>
<keyword evidence="4" id="KW-1003">Cell membrane</keyword>
<evidence type="ECO:0000256" key="1">
    <source>
        <dbReference type="ARBA" id="ARBA00004651"/>
    </source>
</evidence>
<dbReference type="PANTHER" id="PTHR32507">
    <property type="entry name" value="NA(+)/H(+) ANTIPORTER 1"/>
    <property type="match status" value="1"/>
</dbReference>
<feature type="transmembrane region" description="Helical" evidence="9">
    <location>
        <begin position="369"/>
        <end position="388"/>
    </location>
</feature>
<evidence type="ECO:0000256" key="2">
    <source>
        <dbReference type="ARBA" id="ARBA00022448"/>
    </source>
</evidence>
<feature type="transmembrane region" description="Helical" evidence="9">
    <location>
        <begin position="95"/>
        <end position="117"/>
    </location>
</feature>
<organism evidence="11 12">
    <name type="scientific">Rufibacter sediminis</name>
    <dbReference type="NCBI Taxonomy" id="2762756"/>
    <lineage>
        <taxon>Bacteria</taxon>
        <taxon>Pseudomonadati</taxon>
        <taxon>Bacteroidota</taxon>
        <taxon>Cytophagia</taxon>
        <taxon>Cytophagales</taxon>
        <taxon>Hymenobacteraceae</taxon>
        <taxon>Rufibacter</taxon>
    </lineage>
</organism>
<feature type="transmembrane region" description="Helical" evidence="9">
    <location>
        <begin position="340"/>
        <end position="357"/>
    </location>
</feature>
<comment type="caution">
    <text evidence="11">The sequence shown here is derived from an EMBL/GenBank/DDBJ whole genome shotgun (WGS) entry which is preliminary data.</text>
</comment>
<keyword evidence="3" id="KW-0050">Antiport</keyword>
<dbReference type="Proteomes" id="UP000659698">
    <property type="component" value="Unassembled WGS sequence"/>
</dbReference>
<accession>A0ABR6VUS8</accession>
<feature type="transmembrane region" description="Helical" evidence="9">
    <location>
        <begin position="33"/>
        <end position="52"/>
    </location>
</feature>
<dbReference type="Pfam" id="PF00999">
    <property type="entry name" value="Na_H_Exchanger"/>
    <property type="match status" value="1"/>
</dbReference>
<reference evidence="11 12" key="1">
    <citation type="journal article" date="2019" name="Int. J. Syst. Evol. Microbiol.">
        <title>Rufibacter sediminis sp. nov., isolated from freshwater lake sediment.</title>
        <authorList>
            <person name="Qu J.H."/>
            <person name="Zhang L.J."/>
            <person name="Fu Y.H."/>
            <person name="Li H.F."/>
        </authorList>
    </citation>
    <scope>NUCLEOTIDE SEQUENCE [LARGE SCALE GENOMIC DNA]</scope>
    <source>
        <strain evidence="11 12">H-1</strain>
    </source>
</reference>
<dbReference type="RefSeq" id="WP_186638481.1">
    <property type="nucleotide sequence ID" value="NZ_JACOAF010000030.1"/>
</dbReference>
<feature type="transmembrane region" description="Helical" evidence="9">
    <location>
        <begin position="123"/>
        <end position="141"/>
    </location>
</feature>
<feature type="transmembrane region" description="Helical" evidence="9">
    <location>
        <begin position="153"/>
        <end position="172"/>
    </location>
</feature>
<keyword evidence="5 9" id="KW-0812">Transmembrane</keyword>
<evidence type="ECO:0000256" key="7">
    <source>
        <dbReference type="ARBA" id="ARBA00023065"/>
    </source>
</evidence>